<keyword evidence="2" id="KW-1185">Reference proteome</keyword>
<proteinExistence type="predicted"/>
<evidence type="ECO:0000313" key="1">
    <source>
        <dbReference type="EMBL" id="MFK4001836.1"/>
    </source>
</evidence>
<reference evidence="1 2" key="1">
    <citation type="submission" date="2024-11" db="EMBL/GenBank/DDBJ databases">
        <title>The Natural Products Discovery Center: Release of the First 8490 Sequenced Strains for Exploring Actinobacteria Biosynthetic Diversity.</title>
        <authorList>
            <person name="Kalkreuter E."/>
            <person name="Kautsar S.A."/>
            <person name="Yang D."/>
            <person name="Bader C.D."/>
            <person name="Teijaro C.N."/>
            <person name="Fluegel L."/>
            <person name="Davis C.M."/>
            <person name="Simpson J.R."/>
            <person name="Lauterbach L."/>
            <person name="Steele A.D."/>
            <person name="Gui C."/>
            <person name="Meng S."/>
            <person name="Li G."/>
            <person name="Viehrig K."/>
            <person name="Ye F."/>
            <person name="Su P."/>
            <person name="Kiefer A.F."/>
            <person name="Nichols A."/>
            <person name="Cepeda A.J."/>
            <person name="Yan W."/>
            <person name="Fan B."/>
            <person name="Jiang Y."/>
            <person name="Adhikari A."/>
            <person name="Zheng C.-J."/>
            <person name="Schuster L."/>
            <person name="Cowan T.M."/>
            <person name="Smanski M.J."/>
            <person name="Chevrette M.G."/>
            <person name="De Carvalho L.P.S."/>
            <person name="Shen B."/>
        </authorList>
    </citation>
    <scope>NUCLEOTIDE SEQUENCE [LARGE SCALE GENOMIC DNA]</scope>
    <source>
        <strain evidence="1 2">NPDC077433</strain>
    </source>
</reference>
<accession>A0ABW8LA97</accession>
<sequence length="278" mass="32559">MKRILKLVMPCDIERIIQTKKNDPISNVLMGSLLLNNQPHSVYFKFYSLKEGNRGLLNEILGYLYGTISNIPQPEFAGVALVPTKMLRPFYQLLTKEMREYVDQEETLPAFFTTAATSTHYEFHTLNDWLRNQILKWKDFNKAVVFDEVIANTDRYPRNLIHTGDNLFCLIDNGFLATEDNNNPNWNYSSLQPQLNYSNQLASINQNEIESDVRKGNRFISVAEDYFLSHQHLLPEMKFWIDHFATDNKKDWQSFLSFLQWRTDNVNELISNRYGLLG</sequence>
<evidence type="ECO:0008006" key="3">
    <source>
        <dbReference type="Google" id="ProtNLM"/>
    </source>
</evidence>
<evidence type="ECO:0000313" key="2">
    <source>
        <dbReference type="Proteomes" id="UP001620234"/>
    </source>
</evidence>
<protein>
    <recommendedName>
        <fullName evidence="3">Aminoglycoside phosphotransferase domain-containing protein</fullName>
    </recommendedName>
</protein>
<comment type="caution">
    <text evidence="1">The sequence shown here is derived from an EMBL/GenBank/DDBJ whole genome shotgun (WGS) entry which is preliminary data.</text>
</comment>
<gene>
    <name evidence="1" type="ORF">ACI2I3_10860</name>
</gene>
<organism evidence="1 2">
    <name type="scientific">Psychrobacter namhaensis</name>
    <dbReference type="NCBI Taxonomy" id="292734"/>
    <lineage>
        <taxon>Bacteria</taxon>
        <taxon>Pseudomonadati</taxon>
        <taxon>Pseudomonadota</taxon>
        <taxon>Gammaproteobacteria</taxon>
        <taxon>Moraxellales</taxon>
        <taxon>Moraxellaceae</taxon>
        <taxon>Psychrobacter</taxon>
    </lineage>
</organism>
<dbReference type="EMBL" id="JBJDPD010000023">
    <property type="protein sequence ID" value="MFK4001836.1"/>
    <property type="molecule type" value="Genomic_DNA"/>
</dbReference>
<dbReference type="Proteomes" id="UP001620234">
    <property type="component" value="Unassembled WGS sequence"/>
</dbReference>
<dbReference type="RefSeq" id="WP_114700859.1">
    <property type="nucleotide sequence ID" value="NZ_JBJDPD010000023.1"/>
</dbReference>
<name>A0ABW8LA97_9GAMM</name>